<accession>A0ABP8K5R5</accession>
<evidence type="ECO:0000256" key="3">
    <source>
        <dbReference type="SAM" id="SignalP"/>
    </source>
</evidence>
<dbReference type="InterPro" id="IPR016032">
    <property type="entry name" value="Sig_transdc_resp-reg_C-effctor"/>
</dbReference>
<feature type="signal peptide" evidence="3">
    <location>
        <begin position="1"/>
        <end position="38"/>
    </location>
</feature>
<dbReference type="SMART" id="SM00421">
    <property type="entry name" value="HTH_LUXR"/>
    <property type="match status" value="1"/>
</dbReference>
<proteinExistence type="predicted"/>
<keyword evidence="2" id="KW-1133">Transmembrane helix</keyword>
<evidence type="ECO:0000313" key="5">
    <source>
        <dbReference type="EMBL" id="GAA4401035.1"/>
    </source>
</evidence>
<feature type="domain" description="HTH luxR-type" evidence="4">
    <location>
        <begin position="539"/>
        <end position="599"/>
    </location>
</feature>
<dbReference type="SMART" id="SM00028">
    <property type="entry name" value="TPR"/>
    <property type="match status" value="3"/>
</dbReference>
<protein>
    <recommendedName>
        <fullName evidence="4">HTH luxR-type domain-containing protein</fullName>
    </recommendedName>
</protein>
<feature type="chain" id="PRO_5047201665" description="HTH luxR-type domain-containing protein" evidence="3">
    <location>
        <begin position="39"/>
        <end position="599"/>
    </location>
</feature>
<dbReference type="Proteomes" id="UP001500936">
    <property type="component" value="Unassembled WGS sequence"/>
</dbReference>
<dbReference type="InterPro" id="IPR019734">
    <property type="entry name" value="TPR_rpt"/>
</dbReference>
<dbReference type="EMBL" id="BAABHB010000002">
    <property type="protein sequence ID" value="GAA4401035.1"/>
    <property type="molecule type" value="Genomic_DNA"/>
</dbReference>
<feature type="coiled-coil region" evidence="1">
    <location>
        <begin position="435"/>
        <end position="485"/>
    </location>
</feature>
<comment type="caution">
    <text evidence="5">The sequence shown here is derived from an EMBL/GenBank/DDBJ whole genome shotgun (WGS) entry which is preliminary data.</text>
</comment>
<organism evidence="5 6">
    <name type="scientific">Nibrella viscosa</name>
    <dbReference type="NCBI Taxonomy" id="1084524"/>
    <lineage>
        <taxon>Bacteria</taxon>
        <taxon>Pseudomonadati</taxon>
        <taxon>Bacteroidota</taxon>
        <taxon>Cytophagia</taxon>
        <taxon>Cytophagales</taxon>
        <taxon>Spirosomataceae</taxon>
        <taxon>Nibrella</taxon>
    </lineage>
</organism>
<sequence length="599" mass="69934">MHVVIAKIQAIVWTGNCHWLLRLVVAMTFLWVSQTAAAASPDSLLHTPYPQRCELITNVYQTAWKSDSNQALKLAGELRHFFARKGNETDQLIFEVSILLPVDSTVPFRKEEFLNKVLPLLSEAERQDNLLAKAKLNELLGFFYYNHLHQYFLAFYHYSQAYHMVLNLDETAYPDRAYTIYRLGRVNYDFFDYENAIRYGQVLMKEQITETLPSHIFNACMLGMAYLKLNRCQQARMHFEWALRRLPVKRLYNEAWVGILNGNIGLTYYEQKDYAKAIPYLQRGAELSEKTALWDNVPRFTAKLALIHLERKQFNLAKQFALQTLDAAHKNDSLVYPMAQFVTEPYQVMAAYHRATGNYEQAMYYADLAAASSTRWKQQIDVTLKHKAEMALEEERYKAKEQRLQQEKQQQLLLRNFLLILTILALLVVLLLYNRRQLKDRHRRQQLQAEKQLAEAELQSAKALLDQLRQGVQQKSRLIDQYEAEFSVSADGPAIGSNQYQLLNDLRHSVILTDDDWHQFVDVFEKVHPDFFYRLKAQLPDLTPSETRFMALSRLGYTVREMADMLGVSQGAIRQYRHTIRRKLALGEEVSVEEIARRI</sequence>
<evidence type="ECO:0000313" key="6">
    <source>
        <dbReference type="Proteomes" id="UP001500936"/>
    </source>
</evidence>
<gene>
    <name evidence="5" type="ORF">GCM10023187_14810</name>
</gene>
<dbReference type="InterPro" id="IPR036388">
    <property type="entry name" value="WH-like_DNA-bd_sf"/>
</dbReference>
<dbReference type="SUPFAM" id="SSF48452">
    <property type="entry name" value="TPR-like"/>
    <property type="match status" value="2"/>
</dbReference>
<evidence type="ECO:0000259" key="4">
    <source>
        <dbReference type="SMART" id="SM00421"/>
    </source>
</evidence>
<dbReference type="SUPFAM" id="SSF46894">
    <property type="entry name" value="C-terminal effector domain of the bipartite response regulators"/>
    <property type="match status" value="1"/>
</dbReference>
<dbReference type="InterPro" id="IPR000792">
    <property type="entry name" value="Tscrpt_reg_LuxR_C"/>
</dbReference>
<dbReference type="InterPro" id="IPR011990">
    <property type="entry name" value="TPR-like_helical_dom_sf"/>
</dbReference>
<keyword evidence="6" id="KW-1185">Reference proteome</keyword>
<reference evidence="6" key="1">
    <citation type="journal article" date="2019" name="Int. J. Syst. Evol. Microbiol.">
        <title>The Global Catalogue of Microorganisms (GCM) 10K type strain sequencing project: providing services to taxonomists for standard genome sequencing and annotation.</title>
        <authorList>
            <consortium name="The Broad Institute Genomics Platform"/>
            <consortium name="The Broad Institute Genome Sequencing Center for Infectious Disease"/>
            <person name="Wu L."/>
            <person name="Ma J."/>
        </authorList>
    </citation>
    <scope>NUCLEOTIDE SEQUENCE [LARGE SCALE GENOMIC DNA]</scope>
    <source>
        <strain evidence="6">JCM 17925</strain>
    </source>
</reference>
<dbReference type="Gene3D" id="1.10.10.10">
    <property type="entry name" value="Winged helix-like DNA-binding domain superfamily/Winged helix DNA-binding domain"/>
    <property type="match status" value="1"/>
</dbReference>
<evidence type="ECO:0000256" key="1">
    <source>
        <dbReference type="SAM" id="Coils"/>
    </source>
</evidence>
<keyword evidence="2" id="KW-0472">Membrane</keyword>
<keyword evidence="3" id="KW-0732">Signal</keyword>
<dbReference type="RefSeq" id="WP_345265509.1">
    <property type="nucleotide sequence ID" value="NZ_BAABHB010000002.1"/>
</dbReference>
<keyword evidence="2" id="KW-0812">Transmembrane</keyword>
<evidence type="ECO:0000256" key="2">
    <source>
        <dbReference type="SAM" id="Phobius"/>
    </source>
</evidence>
<name>A0ABP8K5R5_9BACT</name>
<dbReference type="Gene3D" id="1.25.40.10">
    <property type="entry name" value="Tetratricopeptide repeat domain"/>
    <property type="match status" value="1"/>
</dbReference>
<feature type="transmembrane region" description="Helical" evidence="2">
    <location>
        <begin position="412"/>
        <end position="433"/>
    </location>
</feature>
<keyword evidence="1" id="KW-0175">Coiled coil</keyword>